<dbReference type="Proteomes" id="UP001604336">
    <property type="component" value="Unassembled WGS sequence"/>
</dbReference>
<accession>A0ABD1Q4U1</accession>
<organism evidence="1 2">
    <name type="scientific">Abeliophyllum distichum</name>
    <dbReference type="NCBI Taxonomy" id="126358"/>
    <lineage>
        <taxon>Eukaryota</taxon>
        <taxon>Viridiplantae</taxon>
        <taxon>Streptophyta</taxon>
        <taxon>Embryophyta</taxon>
        <taxon>Tracheophyta</taxon>
        <taxon>Spermatophyta</taxon>
        <taxon>Magnoliopsida</taxon>
        <taxon>eudicotyledons</taxon>
        <taxon>Gunneridae</taxon>
        <taxon>Pentapetalae</taxon>
        <taxon>asterids</taxon>
        <taxon>lamiids</taxon>
        <taxon>Lamiales</taxon>
        <taxon>Oleaceae</taxon>
        <taxon>Forsythieae</taxon>
        <taxon>Abeliophyllum</taxon>
    </lineage>
</organism>
<comment type="caution">
    <text evidence="1">The sequence shown here is derived from an EMBL/GenBank/DDBJ whole genome shotgun (WGS) entry which is preliminary data.</text>
</comment>
<proteinExistence type="predicted"/>
<name>A0ABD1Q4U1_9LAMI</name>
<reference evidence="2" key="1">
    <citation type="submission" date="2024-07" db="EMBL/GenBank/DDBJ databases">
        <title>Two chromosome-level genome assemblies of Korean endemic species Abeliophyllum distichum and Forsythia ovata (Oleaceae).</title>
        <authorList>
            <person name="Jang H."/>
        </authorList>
    </citation>
    <scope>NUCLEOTIDE SEQUENCE [LARGE SCALE GENOMIC DNA]</scope>
</reference>
<gene>
    <name evidence="1" type="ORF">Adt_39343</name>
</gene>
<dbReference type="AlphaFoldDB" id="A0ABD1Q4U1"/>
<protein>
    <submittedName>
        <fullName evidence="1">Uncharacterized protein</fullName>
    </submittedName>
</protein>
<keyword evidence="2" id="KW-1185">Reference proteome</keyword>
<evidence type="ECO:0000313" key="1">
    <source>
        <dbReference type="EMBL" id="KAL2471207.1"/>
    </source>
</evidence>
<sequence length="115" mass="13346">MYGTTMLSKEMKALYKNITSDKIQVRIEEPDAYYQASSSKTLQEAGGSTKVFVFKRLLFHLVPWLKHMKSESQNSGVPEELKDGAHHLQMLWTRQFCSKENGNHTMRMYTKVFPV</sequence>
<dbReference type="EMBL" id="JBFOLK010000012">
    <property type="protein sequence ID" value="KAL2471207.1"/>
    <property type="molecule type" value="Genomic_DNA"/>
</dbReference>
<evidence type="ECO:0000313" key="2">
    <source>
        <dbReference type="Proteomes" id="UP001604336"/>
    </source>
</evidence>